<dbReference type="Proteomes" id="UP000215127">
    <property type="component" value="Chromosome 9"/>
</dbReference>
<dbReference type="Gene3D" id="3.40.50.1820">
    <property type="entry name" value="alpha/beta hydrolase"/>
    <property type="match status" value="1"/>
</dbReference>
<dbReference type="EC" id="3.1.1.73" evidence="2"/>
<keyword evidence="5 10" id="KW-0732">Signal</keyword>
<reference evidence="12 13" key="1">
    <citation type="submission" date="2016-06" db="EMBL/GenBank/DDBJ databases">
        <authorList>
            <person name="Kjaerup R.B."/>
            <person name="Dalgaard T.S."/>
            <person name="Juul-Madsen H.R."/>
        </authorList>
    </citation>
    <scope>NUCLEOTIDE SEQUENCE [LARGE SCALE GENOMIC DNA]</scope>
</reference>
<organism evidence="12 13">
    <name type="scientific">Zymoseptoria tritici (strain ST99CH_3D7)</name>
    <dbReference type="NCBI Taxonomy" id="1276538"/>
    <lineage>
        <taxon>Eukaryota</taxon>
        <taxon>Fungi</taxon>
        <taxon>Dikarya</taxon>
        <taxon>Ascomycota</taxon>
        <taxon>Pezizomycotina</taxon>
        <taxon>Dothideomycetes</taxon>
        <taxon>Dothideomycetidae</taxon>
        <taxon>Mycosphaerellales</taxon>
        <taxon>Mycosphaerellaceae</taxon>
        <taxon>Zymoseptoria</taxon>
    </lineage>
</organism>
<dbReference type="GO" id="GO:0008236">
    <property type="term" value="F:serine-type peptidase activity"/>
    <property type="evidence" value="ECO:0007669"/>
    <property type="project" value="InterPro"/>
</dbReference>
<evidence type="ECO:0000256" key="9">
    <source>
        <dbReference type="ARBA" id="ARBA00034075"/>
    </source>
</evidence>
<sequence length="373" mass="41501">MFKAILLSGYVISLAAASTLPQRRASGTCAAHKDHEPGYNGNPDTHHIINTGYAPNEQRNYSIWIPEDYNDQPAKLWPLIIDFHGHGGSPILQHNNSLYYKNSRGKEYIVAYPEGVIGKTDEERAWFGPNYANTGKEEDFSFVTKLVSHLKDEYCIDPDRVYASGKSNGGGFVDTLACDDTGDQFAAFAMAAAALYTDNEKGNCPKKRAILEAHGDKDGIIPYPGKDTNQGKTPRIGEWTTWWKERTCSASTPRDTISSPPDNYDIRSYSCDSRSGVVQQYHGTELGHCWPIMKGINTDSGKKNCTDRSLDFTEKVIDFFGKWDLTTAPSNKHYQRRIHSYLIICEAHLNVGSAAPSAQLPAWHSTVALLPRM</sequence>
<dbReference type="InterPro" id="IPR029058">
    <property type="entry name" value="AB_hydrolase_fold"/>
</dbReference>
<evidence type="ECO:0000256" key="10">
    <source>
        <dbReference type="SAM" id="SignalP"/>
    </source>
</evidence>
<evidence type="ECO:0000256" key="4">
    <source>
        <dbReference type="ARBA" id="ARBA00022651"/>
    </source>
</evidence>
<dbReference type="EMBL" id="LT853700">
    <property type="protein sequence ID" value="SMQ53957.1"/>
    <property type="molecule type" value="Genomic_DNA"/>
</dbReference>
<protein>
    <recommendedName>
        <fullName evidence="2">feruloyl esterase</fullName>
        <ecNumber evidence="2">3.1.1.73</ecNumber>
    </recommendedName>
</protein>
<evidence type="ECO:0000256" key="8">
    <source>
        <dbReference type="ARBA" id="ARBA00023326"/>
    </source>
</evidence>
<dbReference type="SUPFAM" id="SSF53474">
    <property type="entry name" value="alpha/beta-Hydrolases"/>
    <property type="match status" value="1"/>
</dbReference>
<dbReference type="AlphaFoldDB" id="A0A1X7S433"/>
<evidence type="ECO:0000256" key="7">
    <source>
        <dbReference type="ARBA" id="ARBA00023277"/>
    </source>
</evidence>
<dbReference type="InterPro" id="IPR001375">
    <property type="entry name" value="Peptidase_S9_cat"/>
</dbReference>
<evidence type="ECO:0000313" key="13">
    <source>
        <dbReference type="Proteomes" id="UP000215127"/>
    </source>
</evidence>
<evidence type="ECO:0000256" key="1">
    <source>
        <dbReference type="ARBA" id="ARBA00004613"/>
    </source>
</evidence>
<evidence type="ECO:0000256" key="6">
    <source>
        <dbReference type="ARBA" id="ARBA00022801"/>
    </source>
</evidence>
<evidence type="ECO:0000259" key="11">
    <source>
        <dbReference type="Pfam" id="PF00326"/>
    </source>
</evidence>
<dbReference type="GO" id="GO:0030600">
    <property type="term" value="F:feruloyl esterase activity"/>
    <property type="evidence" value="ECO:0007669"/>
    <property type="project" value="UniProtKB-EC"/>
</dbReference>
<dbReference type="Pfam" id="PF00326">
    <property type="entry name" value="Peptidase_S9"/>
    <property type="match status" value="1"/>
</dbReference>
<keyword evidence="4" id="KW-0858">Xylan degradation</keyword>
<dbReference type="GO" id="GO:0045493">
    <property type="term" value="P:xylan catabolic process"/>
    <property type="evidence" value="ECO:0007669"/>
    <property type="project" value="UniProtKB-KW"/>
</dbReference>
<name>A0A1X7S433_ZYMT9</name>
<accession>A0A1X7S433</accession>
<evidence type="ECO:0000313" key="12">
    <source>
        <dbReference type="EMBL" id="SMQ53957.1"/>
    </source>
</evidence>
<keyword evidence="6" id="KW-0378">Hydrolase</keyword>
<comment type="subcellular location">
    <subcellularLocation>
        <location evidence="1">Secreted</location>
    </subcellularLocation>
</comment>
<keyword evidence="13" id="KW-1185">Reference proteome</keyword>
<feature type="signal peptide" evidence="10">
    <location>
        <begin position="1"/>
        <end position="17"/>
    </location>
</feature>
<gene>
    <name evidence="12" type="ORF">ZT3D7_G9111</name>
</gene>
<dbReference type="InterPro" id="IPR043595">
    <property type="entry name" value="FaeB/C/D"/>
</dbReference>
<feature type="domain" description="Peptidase S9 prolyl oligopeptidase catalytic" evidence="11">
    <location>
        <begin position="105"/>
        <end position="193"/>
    </location>
</feature>
<comment type="catalytic activity">
    <reaction evidence="9">
        <text>feruloyl-polysaccharide + H2O = ferulate + polysaccharide.</text>
        <dbReference type="EC" id="3.1.1.73"/>
    </reaction>
</comment>
<dbReference type="STRING" id="1276538.A0A1X7S433"/>
<evidence type="ECO:0000256" key="2">
    <source>
        <dbReference type="ARBA" id="ARBA00013091"/>
    </source>
</evidence>
<dbReference type="PANTHER" id="PTHR38050:SF2">
    <property type="entry name" value="FERULOYL ESTERASE C-RELATED"/>
    <property type="match status" value="1"/>
</dbReference>
<dbReference type="PANTHER" id="PTHR38050">
    <property type="match status" value="1"/>
</dbReference>
<proteinExistence type="predicted"/>
<dbReference type="GO" id="GO:0005576">
    <property type="term" value="C:extracellular region"/>
    <property type="evidence" value="ECO:0007669"/>
    <property type="project" value="UniProtKB-SubCell"/>
</dbReference>
<evidence type="ECO:0000256" key="3">
    <source>
        <dbReference type="ARBA" id="ARBA00022525"/>
    </source>
</evidence>
<feature type="chain" id="PRO_5032305181" description="feruloyl esterase" evidence="10">
    <location>
        <begin position="18"/>
        <end position="373"/>
    </location>
</feature>
<evidence type="ECO:0000256" key="5">
    <source>
        <dbReference type="ARBA" id="ARBA00022729"/>
    </source>
</evidence>
<keyword evidence="3" id="KW-0964">Secreted</keyword>
<keyword evidence="7" id="KW-0119">Carbohydrate metabolism</keyword>
<keyword evidence="8" id="KW-0624">Polysaccharide degradation</keyword>
<dbReference type="GO" id="GO:0006508">
    <property type="term" value="P:proteolysis"/>
    <property type="evidence" value="ECO:0007669"/>
    <property type="project" value="InterPro"/>
</dbReference>